<dbReference type="Pfam" id="PF12822">
    <property type="entry name" value="ECF_trnsprt"/>
    <property type="match status" value="1"/>
</dbReference>
<dbReference type="GO" id="GO:0022857">
    <property type="term" value="F:transmembrane transporter activity"/>
    <property type="evidence" value="ECO:0007669"/>
    <property type="project" value="InterPro"/>
</dbReference>
<evidence type="ECO:0000313" key="3">
    <source>
        <dbReference type="Proteomes" id="UP000183255"/>
    </source>
</evidence>
<feature type="transmembrane region" description="Helical" evidence="1">
    <location>
        <begin position="75"/>
        <end position="96"/>
    </location>
</feature>
<evidence type="ECO:0000256" key="1">
    <source>
        <dbReference type="SAM" id="Phobius"/>
    </source>
</evidence>
<feature type="transmembrane region" description="Helical" evidence="1">
    <location>
        <begin position="12"/>
        <end position="31"/>
    </location>
</feature>
<dbReference type="RefSeq" id="WP_036909306.1">
    <property type="nucleotide sequence ID" value="NZ_FNDZ01000004.1"/>
</dbReference>
<keyword evidence="1" id="KW-1133">Transmembrane helix</keyword>
<dbReference type="EMBL" id="FNDZ01000004">
    <property type="protein sequence ID" value="SDI73388.1"/>
    <property type="molecule type" value="Genomic_DNA"/>
</dbReference>
<name>A0A1G8MZL2_9CLOT</name>
<keyword evidence="1" id="KW-0812">Transmembrane</keyword>
<feature type="transmembrane region" description="Helical" evidence="1">
    <location>
        <begin position="102"/>
        <end position="123"/>
    </location>
</feature>
<protein>
    <recommendedName>
        <fullName evidence="4">ECF transporter S component</fullName>
    </recommendedName>
</protein>
<evidence type="ECO:0008006" key="4">
    <source>
        <dbReference type="Google" id="ProtNLM"/>
    </source>
</evidence>
<dbReference type="InterPro" id="IPR024529">
    <property type="entry name" value="ECF_trnsprt_substrate-spec"/>
</dbReference>
<organism evidence="2 3">
    <name type="scientific">Proteiniclasticum ruminis</name>
    <dbReference type="NCBI Taxonomy" id="398199"/>
    <lineage>
        <taxon>Bacteria</taxon>
        <taxon>Bacillati</taxon>
        <taxon>Bacillota</taxon>
        <taxon>Clostridia</taxon>
        <taxon>Eubacteriales</taxon>
        <taxon>Clostridiaceae</taxon>
        <taxon>Proteiniclasticum</taxon>
    </lineage>
</organism>
<accession>A0A1G8MZL2</accession>
<proteinExistence type="predicted"/>
<reference evidence="2 3" key="1">
    <citation type="submission" date="2016-10" db="EMBL/GenBank/DDBJ databases">
        <authorList>
            <person name="de Groot N.N."/>
        </authorList>
    </citation>
    <scope>NUCLEOTIDE SEQUENCE [LARGE SCALE GENOMIC DNA]</scope>
    <source>
        <strain evidence="2 3">CGMCC 1.5058</strain>
    </source>
</reference>
<evidence type="ECO:0000313" key="2">
    <source>
        <dbReference type="EMBL" id="SDI73388.1"/>
    </source>
</evidence>
<sequence length="172" mass="18187">MRIRTVYKRSQPMALSGLLIALSYIGALLKIQGTIALDALPAFLGAIFLGPIYGGVIGALGHFFTALFSGFPLSFPLHVLISLLMMEAVQVFGVLYGKGHRVLAAAAGILLNGPVSLLILSLASSFMGMPLQGKWMFLSLITPLSAASAVNILGAVFLGNLLLKRNFKEGNL</sequence>
<feature type="transmembrane region" description="Helical" evidence="1">
    <location>
        <begin position="135"/>
        <end position="163"/>
    </location>
</feature>
<keyword evidence="1" id="KW-0472">Membrane</keyword>
<dbReference type="AlphaFoldDB" id="A0A1G8MZL2"/>
<dbReference type="Proteomes" id="UP000183255">
    <property type="component" value="Unassembled WGS sequence"/>
</dbReference>
<dbReference type="Gene3D" id="1.10.1760.20">
    <property type="match status" value="1"/>
</dbReference>
<gene>
    <name evidence="2" type="ORF">SAMN05421804_10450</name>
</gene>
<feature type="transmembrane region" description="Helical" evidence="1">
    <location>
        <begin position="43"/>
        <end position="68"/>
    </location>
</feature>